<feature type="transmembrane region" description="Helical" evidence="1">
    <location>
        <begin position="205"/>
        <end position="223"/>
    </location>
</feature>
<evidence type="ECO:0000313" key="2">
    <source>
        <dbReference type="EMBL" id="KAF1084191.1"/>
    </source>
</evidence>
<accession>A0A9D3AXA0</accession>
<name>A0A9D3AXA0_9FIRM</name>
<reference evidence="2" key="1">
    <citation type="submission" date="2016-02" db="EMBL/GenBank/DDBJ databases">
        <title>Draft Genome Sequence of Sporotomaculum syntrophicum Strain FB, a Syntrophic Benzoate Degrader.</title>
        <authorList>
            <person name="Nobu M.K."/>
            <person name="Narihiro T."/>
            <person name="Qiu Y.-L."/>
            <person name="Ohashi A."/>
            <person name="Liu W.-T."/>
            <person name="Yuji S."/>
        </authorList>
    </citation>
    <scope>NUCLEOTIDE SEQUENCE</scope>
    <source>
        <strain evidence="2">FB</strain>
    </source>
</reference>
<keyword evidence="1" id="KW-0472">Membrane</keyword>
<gene>
    <name evidence="2" type="ORF">SPSYN_02595</name>
</gene>
<sequence length="243" mass="27092">MNKKLTGCACTMHDSAVSENEQHLCFHGIVKDNNGLYVGNAIVLLLACFDNGIEKPLGYTFTDREGRYFIAIPKLSGDHKLLRYKLMASNNDIPGQLLNYPDNLLKETHQELEPDGQCSVTECAEEPGNDTYELYLGVSGQDKITKQVNVSLSADERDLTIIDLAMVDESENHVPISEGDIKDVLMSVPGKPMLNFTKTLKKSDLTLPTMHMLLLLTLFGFVFQKNVLPGYTNYPNYSGRIVK</sequence>
<evidence type="ECO:0000256" key="1">
    <source>
        <dbReference type="SAM" id="Phobius"/>
    </source>
</evidence>
<keyword evidence="1" id="KW-1133">Transmembrane helix</keyword>
<dbReference type="RefSeq" id="WP_161822884.1">
    <property type="nucleotide sequence ID" value="NZ_LSRS01000006.1"/>
</dbReference>
<keyword evidence="3" id="KW-1185">Reference proteome</keyword>
<dbReference type="Proteomes" id="UP000798488">
    <property type="component" value="Unassembled WGS sequence"/>
</dbReference>
<keyword evidence="1" id="KW-0812">Transmembrane</keyword>
<dbReference type="OrthoDB" id="1807736at2"/>
<comment type="caution">
    <text evidence="2">The sequence shown here is derived from an EMBL/GenBank/DDBJ whole genome shotgun (WGS) entry which is preliminary data.</text>
</comment>
<protein>
    <submittedName>
        <fullName evidence="2">Uncharacterized protein</fullName>
    </submittedName>
</protein>
<proteinExistence type="predicted"/>
<evidence type="ECO:0000313" key="3">
    <source>
        <dbReference type="Proteomes" id="UP000798488"/>
    </source>
</evidence>
<dbReference type="EMBL" id="LSRS01000006">
    <property type="protein sequence ID" value="KAF1084191.1"/>
    <property type="molecule type" value="Genomic_DNA"/>
</dbReference>
<dbReference type="AlphaFoldDB" id="A0A9D3AXA0"/>
<organism evidence="2 3">
    <name type="scientific">Sporotomaculum syntrophicum</name>
    <dbReference type="NCBI Taxonomy" id="182264"/>
    <lineage>
        <taxon>Bacteria</taxon>
        <taxon>Bacillati</taxon>
        <taxon>Bacillota</taxon>
        <taxon>Clostridia</taxon>
        <taxon>Eubacteriales</taxon>
        <taxon>Desulfallaceae</taxon>
        <taxon>Sporotomaculum</taxon>
    </lineage>
</organism>